<dbReference type="Gene3D" id="3.30.530.20">
    <property type="match status" value="1"/>
</dbReference>
<evidence type="ECO:0000313" key="1">
    <source>
        <dbReference type="EMBL" id="SCF46624.1"/>
    </source>
</evidence>
<proteinExistence type="predicted"/>
<keyword evidence="2" id="KW-1185">Reference proteome</keyword>
<dbReference type="Proteomes" id="UP000198797">
    <property type="component" value="Unassembled WGS sequence"/>
</dbReference>
<gene>
    <name evidence="1" type="ORF">GA0070216_12032</name>
</gene>
<organism evidence="1 2">
    <name type="scientific">Micromonospora matsumotoense</name>
    <dbReference type="NCBI Taxonomy" id="121616"/>
    <lineage>
        <taxon>Bacteria</taxon>
        <taxon>Bacillati</taxon>
        <taxon>Actinomycetota</taxon>
        <taxon>Actinomycetes</taxon>
        <taxon>Micromonosporales</taxon>
        <taxon>Micromonosporaceae</taxon>
        <taxon>Micromonospora</taxon>
    </lineage>
</organism>
<evidence type="ECO:0000313" key="2">
    <source>
        <dbReference type="Proteomes" id="UP000198797"/>
    </source>
</evidence>
<accession>A0A1C5ANP5</accession>
<reference evidence="2" key="1">
    <citation type="submission" date="2016-06" db="EMBL/GenBank/DDBJ databases">
        <authorList>
            <person name="Varghese N."/>
            <person name="Submissions Spin"/>
        </authorList>
    </citation>
    <scope>NUCLEOTIDE SEQUENCE [LARGE SCALE GENOMIC DNA]</scope>
    <source>
        <strain evidence="2">DSM 44100</strain>
    </source>
</reference>
<dbReference type="EMBL" id="FMCU01000020">
    <property type="protein sequence ID" value="SCF46624.1"/>
    <property type="molecule type" value="Genomic_DNA"/>
</dbReference>
<name>A0A1C5ANP5_9ACTN</name>
<dbReference type="Pfam" id="PF10604">
    <property type="entry name" value="Polyketide_cyc2"/>
    <property type="match status" value="1"/>
</dbReference>
<dbReference type="AlphaFoldDB" id="A0A1C5ANP5"/>
<dbReference type="InterPro" id="IPR023393">
    <property type="entry name" value="START-like_dom_sf"/>
</dbReference>
<protein>
    <submittedName>
        <fullName evidence="1">Polyketide cyclase / dehydrase and lipid transport</fullName>
    </submittedName>
</protein>
<dbReference type="RefSeq" id="WP_091252330.1">
    <property type="nucleotide sequence ID" value="NZ_FMCU01000020.1"/>
</dbReference>
<dbReference type="SUPFAM" id="SSF55961">
    <property type="entry name" value="Bet v1-like"/>
    <property type="match status" value="1"/>
</dbReference>
<sequence length="165" mass="17470">MGNGQATGAANEGLRIDETAPVISRHSVTVQASAEIVWRVLTDIDAWTTWLPELPYARVETPGPLGSGSVFRWSASGLDIISTIAEVRPYERLVWSGHANGPDGILGVHVWNLAPGDDGLIVSTEESFAGPPVDADPGSIQAALDESLVTWLQRLKDTAETDAAG</sequence>
<dbReference type="InterPro" id="IPR019587">
    <property type="entry name" value="Polyketide_cyclase/dehydratase"/>
</dbReference>
<dbReference type="OrthoDB" id="156693at2"/>
<dbReference type="STRING" id="121616.GA0070216_12032"/>